<evidence type="ECO:0000256" key="3">
    <source>
        <dbReference type="ARBA" id="ARBA00022737"/>
    </source>
</evidence>
<dbReference type="OrthoDB" id="8953997at2759"/>
<keyword evidence="4" id="KW-0863">Zinc-finger</keyword>
<dbReference type="Proteomes" id="UP000824219">
    <property type="component" value="Linkage Group LG08"/>
</dbReference>
<dbReference type="InterPro" id="IPR000210">
    <property type="entry name" value="BTB/POZ_dom"/>
</dbReference>
<dbReference type="Pfam" id="PF00651">
    <property type="entry name" value="BTB"/>
    <property type="match status" value="1"/>
</dbReference>
<keyword evidence="5" id="KW-0862">Zinc</keyword>
<dbReference type="PANTHER" id="PTHR46105:SF5">
    <property type="entry name" value="ZINC FINGER AND BTB DOMAIN-CONTAINING PROTEIN 44 ISOFORM X1"/>
    <property type="match status" value="1"/>
</dbReference>
<gene>
    <name evidence="12" type="ORF">KOW79_007183</name>
</gene>
<dbReference type="GO" id="GO:0000981">
    <property type="term" value="F:DNA-binding transcription factor activity, RNA polymerase II-specific"/>
    <property type="evidence" value="ECO:0007669"/>
    <property type="project" value="TreeGrafter"/>
</dbReference>
<evidence type="ECO:0000256" key="1">
    <source>
        <dbReference type="ARBA" id="ARBA00004123"/>
    </source>
</evidence>
<evidence type="ECO:0000256" key="8">
    <source>
        <dbReference type="ARBA" id="ARBA00023163"/>
    </source>
</evidence>
<accession>A0A9D3NVJ7</accession>
<protein>
    <recommendedName>
        <fullName evidence="11">BTB domain-containing protein</fullName>
    </recommendedName>
</protein>
<dbReference type="EMBL" id="JAHKSW010000008">
    <property type="protein sequence ID" value="KAG7329009.1"/>
    <property type="molecule type" value="Genomic_DNA"/>
</dbReference>
<organism evidence="12 13">
    <name type="scientific">Hemibagrus wyckioides</name>
    <dbReference type="NCBI Taxonomy" id="337641"/>
    <lineage>
        <taxon>Eukaryota</taxon>
        <taxon>Metazoa</taxon>
        <taxon>Chordata</taxon>
        <taxon>Craniata</taxon>
        <taxon>Vertebrata</taxon>
        <taxon>Euteleostomi</taxon>
        <taxon>Actinopterygii</taxon>
        <taxon>Neopterygii</taxon>
        <taxon>Teleostei</taxon>
        <taxon>Ostariophysi</taxon>
        <taxon>Siluriformes</taxon>
        <taxon>Bagridae</taxon>
        <taxon>Hemibagrus</taxon>
    </lineage>
</organism>
<evidence type="ECO:0000256" key="4">
    <source>
        <dbReference type="ARBA" id="ARBA00022771"/>
    </source>
</evidence>
<keyword evidence="13" id="KW-1185">Reference proteome</keyword>
<name>A0A9D3NVJ7_9TELE</name>
<dbReference type="GO" id="GO:0008270">
    <property type="term" value="F:zinc ion binding"/>
    <property type="evidence" value="ECO:0007669"/>
    <property type="project" value="UniProtKB-KW"/>
</dbReference>
<evidence type="ECO:0000256" key="5">
    <source>
        <dbReference type="ARBA" id="ARBA00022833"/>
    </source>
</evidence>
<evidence type="ECO:0000259" key="11">
    <source>
        <dbReference type="PROSITE" id="PS50097"/>
    </source>
</evidence>
<keyword evidence="6" id="KW-0805">Transcription regulation</keyword>
<reference evidence="12 13" key="1">
    <citation type="submission" date="2021-06" db="EMBL/GenBank/DDBJ databases">
        <title>Chromosome-level genome assembly of the red-tail catfish (Hemibagrus wyckioides).</title>
        <authorList>
            <person name="Shao F."/>
        </authorList>
    </citation>
    <scope>NUCLEOTIDE SEQUENCE [LARGE SCALE GENOMIC DNA]</scope>
    <source>
        <strain evidence="12">EC202008001</strain>
        <tissue evidence="12">Blood</tissue>
    </source>
</reference>
<evidence type="ECO:0000313" key="12">
    <source>
        <dbReference type="EMBL" id="KAG7329009.1"/>
    </source>
</evidence>
<dbReference type="InterPro" id="IPR011333">
    <property type="entry name" value="SKP1/BTB/POZ_sf"/>
</dbReference>
<dbReference type="GO" id="GO:0000978">
    <property type="term" value="F:RNA polymerase II cis-regulatory region sequence-specific DNA binding"/>
    <property type="evidence" value="ECO:0007669"/>
    <property type="project" value="TreeGrafter"/>
</dbReference>
<dbReference type="SUPFAM" id="SSF54695">
    <property type="entry name" value="POZ domain"/>
    <property type="match status" value="1"/>
</dbReference>
<evidence type="ECO:0000256" key="9">
    <source>
        <dbReference type="ARBA" id="ARBA00023242"/>
    </source>
</evidence>
<dbReference type="Gene3D" id="3.30.710.10">
    <property type="entry name" value="Potassium Channel Kv1.1, Chain A"/>
    <property type="match status" value="1"/>
</dbReference>
<evidence type="ECO:0000256" key="7">
    <source>
        <dbReference type="ARBA" id="ARBA00023125"/>
    </source>
</evidence>
<feature type="domain" description="BTB" evidence="11">
    <location>
        <begin position="11"/>
        <end position="77"/>
    </location>
</feature>
<dbReference type="PROSITE" id="PS50097">
    <property type="entry name" value="BTB"/>
    <property type="match status" value="1"/>
</dbReference>
<keyword evidence="8" id="KW-0804">Transcription</keyword>
<comment type="subcellular location">
    <subcellularLocation>
        <location evidence="1">Nucleus</location>
    </subcellularLocation>
</comment>
<dbReference type="GO" id="GO:0005634">
    <property type="term" value="C:nucleus"/>
    <property type="evidence" value="ECO:0007669"/>
    <property type="project" value="UniProtKB-SubCell"/>
</dbReference>
<evidence type="ECO:0000256" key="10">
    <source>
        <dbReference type="SAM" id="MobiDB-lite"/>
    </source>
</evidence>
<dbReference type="SMART" id="SM00225">
    <property type="entry name" value="BTB"/>
    <property type="match status" value="1"/>
</dbReference>
<dbReference type="AlphaFoldDB" id="A0A9D3NVJ7"/>
<evidence type="ECO:0000313" key="13">
    <source>
        <dbReference type="Proteomes" id="UP000824219"/>
    </source>
</evidence>
<proteinExistence type="predicted"/>
<keyword evidence="9" id="KW-0539">Nucleus</keyword>
<feature type="region of interest" description="Disordered" evidence="10">
    <location>
        <begin position="150"/>
        <end position="210"/>
    </location>
</feature>
<keyword evidence="7" id="KW-0238">DNA-binding</keyword>
<keyword evidence="3" id="KW-0677">Repeat</keyword>
<keyword evidence="2" id="KW-0479">Metal-binding</keyword>
<comment type="caution">
    <text evidence="12">The sequence shown here is derived from an EMBL/GenBank/DDBJ whole genome shotgun (WGS) entry which is preliminary data.</text>
</comment>
<sequence>MNYHHYSEEPCDAIIEAGGVYFPVHQQAMLDLSPTFFSDLFAKGPTEFSVYTVHNVSVNIMRSIIQYAYSKKINITRRNVKDLLAAAEYLSVSDIVQLCKQFPEKQHCEEDSCDTTESPATHFWPDVPPWERSLLYKLGVFPPSAYEPNASPPSAYEPNASPPSAYEPNASPPSAYEPNASPPSAYEPNASPPSAYEPNASPPSAYEPNASPPIAPQLPVLCQKCFLPIVSMRATNMAFYTRCMQELPQILQ</sequence>
<evidence type="ECO:0000256" key="6">
    <source>
        <dbReference type="ARBA" id="ARBA00023015"/>
    </source>
</evidence>
<dbReference type="PANTHER" id="PTHR46105">
    <property type="entry name" value="AGAP004733-PA"/>
    <property type="match status" value="1"/>
</dbReference>
<dbReference type="InterPro" id="IPR050457">
    <property type="entry name" value="ZnFinger_BTB_dom_contain"/>
</dbReference>
<evidence type="ECO:0000256" key="2">
    <source>
        <dbReference type="ARBA" id="ARBA00022723"/>
    </source>
</evidence>